<sequence length="439" mass="47385">MKKKLFLGYSLFLISNCYFGQVGIGTTTPDPSSILELSSANKGLLITRVALQSLTDNTTITTGNVESLLVYNTTVNTELKKGYYYWSGTKWELLSVEGANDWSTIGNSGTNPASNFLGTTDNQSVLIKTNNVNRLRIGSESSAGLTNLQSGVNSSTVYTGDIINFNSNTDLLSGTQAANVYGIDNIMYLRSGSTITGTFRAQRNRLWNVQTANYPNVVGVLNEYRGEVTDINTFYGFQNTYDFRSASNTTDLYGFSNNFTGQVNGTITNYYGFFSGVHSSLGGATNYYGFYQPNLGTASNRFAFLYKGDGTATKDVSVTGLGRVGVGTSTPNSQLQVEGSVSTSYITTGTSTGTFNVNESHYTIRVFNDVSTINLPNPATCPGRIYILIGSNGITTKNLTVTGGSGIYDDVTNTTVTTIIARQRYQLQSDGTTWIVIGN</sequence>
<protein>
    <recommendedName>
        <fullName evidence="4">T9SS C-terminal target domain-containing protein</fullName>
    </recommendedName>
</protein>
<dbReference type="KEGG" id="ctai:NCTC12078_01036"/>
<keyword evidence="1" id="KW-0732">Signal</keyword>
<evidence type="ECO:0008006" key="4">
    <source>
        <dbReference type="Google" id="ProtNLM"/>
    </source>
</evidence>
<reference evidence="2 3" key="1">
    <citation type="submission" date="2019-02" db="EMBL/GenBank/DDBJ databases">
        <authorList>
            <consortium name="Pathogen Informatics"/>
        </authorList>
    </citation>
    <scope>NUCLEOTIDE SEQUENCE [LARGE SCALE GENOMIC DNA]</scope>
    <source>
        <strain evidence="2 3">3012STDY6944375</strain>
    </source>
</reference>
<evidence type="ECO:0000256" key="1">
    <source>
        <dbReference type="SAM" id="SignalP"/>
    </source>
</evidence>
<name>A0A4U8WJW5_9FLAO</name>
<organism evidence="2 3">
    <name type="scientific">Chryseobacterium taihuense</name>
    <dbReference type="NCBI Taxonomy" id="1141221"/>
    <lineage>
        <taxon>Bacteria</taxon>
        <taxon>Pseudomonadati</taxon>
        <taxon>Bacteroidota</taxon>
        <taxon>Flavobacteriia</taxon>
        <taxon>Flavobacteriales</taxon>
        <taxon>Weeksellaceae</taxon>
        <taxon>Chryseobacterium group</taxon>
        <taxon>Chryseobacterium</taxon>
    </lineage>
</organism>
<proteinExistence type="predicted"/>
<dbReference type="EMBL" id="LR215974">
    <property type="protein sequence ID" value="VFB03048.1"/>
    <property type="molecule type" value="Genomic_DNA"/>
</dbReference>
<dbReference type="AlphaFoldDB" id="A0A4U8WJW5"/>
<evidence type="ECO:0000313" key="2">
    <source>
        <dbReference type="EMBL" id="VFB03048.1"/>
    </source>
</evidence>
<accession>A0A4U8WJW5</accession>
<feature type="signal peptide" evidence="1">
    <location>
        <begin position="1"/>
        <end position="20"/>
    </location>
</feature>
<evidence type="ECO:0000313" key="3">
    <source>
        <dbReference type="Proteomes" id="UP000290013"/>
    </source>
</evidence>
<dbReference type="RefSeq" id="WP_130913759.1">
    <property type="nucleotide sequence ID" value="NZ_LR215974.1"/>
</dbReference>
<gene>
    <name evidence="2" type="ORF">NCTC12078_01036</name>
</gene>
<feature type="chain" id="PRO_5020566597" description="T9SS C-terminal target domain-containing protein" evidence="1">
    <location>
        <begin position="21"/>
        <end position="439"/>
    </location>
</feature>
<dbReference type="Proteomes" id="UP000290013">
    <property type="component" value="Chromosome"/>
</dbReference>